<feature type="transmembrane region" description="Helical" evidence="10">
    <location>
        <begin position="849"/>
        <end position="872"/>
    </location>
</feature>
<dbReference type="Pfam" id="PF25333">
    <property type="entry name" value="DUF2921_N"/>
    <property type="match status" value="3"/>
</dbReference>
<evidence type="ECO:0000256" key="2">
    <source>
        <dbReference type="ARBA" id="ARBA00004127"/>
    </source>
</evidence>
<comment type="subcellular location">
    <subcellularLocation>
        <location evidence="2">Endomembrane system</location>
        <topology evidence="2">Multi-pass membrane protein</topology>
    </subcellularLocation>
</comment>
<feature type="transmembrane region" description="Helical" evidence="10">
    <location>
        <begin position="929"/>
        <end position="947"/>
    </location>
</feature>
<dbReference type="AlphaFoldDB" id="V7AYE5"/>
<reference evidence="15" key="1">
    <citation type="journal article" date="2014" name="Nat. Genet.">
        <title>A reference genome for common bean and genome-wide analysis of dual domestications.</title>
        <authorList>
            <person name="Schmutz J."/>
            <person name="McClean P.E."/>
            <person name="Mamidi S."/>
            <person name="Wu G.A."/>
            <person name="Cannon S.B."/>
            <person name="Grimwood J."/>
            <person name="Jenkins J."/>
            <person name="Shu S."/>
            <person name="Song Q."/>
            <person name="Chavarro C."/>
            <person name="Torres-Torres M."/>
            <person name="Geffroy V."/>
            <person name="Moghaddam S.M."/>
            <person name="Gao D."/>
            <person name="Abernathy B."/>
            <person name="Barry K."/>
            <person name="Blair M."/>
            <person name="Brick M.A."/>
            <person name="Chovatia M."/>
            <person name="Gepts P."/>
            <person name="Goodstein D.M."/>
            <person name="Gonzales M."/>
            <person name="Hellsten U."/>
            <person name="Hyten D.L."/>
            <person name="Jia G."/>
            <person name="Kelly J.D."/>
            <person name="Kudrna D."/>
            <person name="Lee R."/>
            <person name="Richard M.M."/>
            <person name="Miklas P.N."/>
            <person name="Osorno J.M."/>
            <person name="Rodrigues J."/>
            <person name="Thareau V."/>
            <person name="Urrea C.A."/>
            <person name="Wang M."/>
            <person name="Yu Y."/>
            <person name="Zhang M."/>
            <person name="Wing R.A."/>
            <person name="Cregan P.B."/>
            <person name="Rokhsar D.S."/>
            <person name="Jackson S.A."/>
        </authorList>
    </citation>
    <scope>NUCLEOTIDE SEQUENCE [LARGE SCALE GENOMIC DNA]</scope>
    <source>
        <strain evidence="15">cv. G19833</strain>
    </source>
</reference>
<dbReference type="PANTHER" id="PTHR33389">
    <property type="entry name" value="FAMILY PROTEIN, PUTATIVE (DUF2921)-RELATED"/>
    <property type="match status" value="1"/>
</dbReference>
<dbReference type="EMBL" id="CM002296">
    <property type="protein sequence ID" value="ESW10325.1"/>
    <property type="molecule type" value="Genomic_DNA"/>
</dbReference>
<evidence type="ECO:0000256" key="5">
    <source>
        <dbReference type="ARBA" id="ARBA00022679"/>
    </source>
</evidence>
<dbReference type="InterPro" id="IPR021319">
    <property type="entry name" value="DUF2921"/>
</dbReference>
<dbReference type="Proteomes" id="UP000000226">
    <property type="component" value="Chromosome 9"/>
</dbReference>
<dbReference type="OrthoDB" id="618601at2759"/>
<evidence type="ECO:0000256" key="7">
    <source>
        <dbReference type="ARBA" id="ARBA00022786"/>
    </source>
</evidence>
<feature type="domain" description="DUF2921" evidence="13">
    <location>
        <begin position="322"/>
        <end position="456"/>
    </location>
</feature>
<proteinExistence type="predicted"/>
<evidence type="ECO:0000256" key="10">
    <source>
        <dbReference type="SAM" id="Phobius"/>
    </source>
</evidence>
<dbReference type="PANTHER" id="PTHR33389:SF20">
    <property type="match status" value="1"/>
</dbReference>
<gene>
    <name evidence="14" type="ORF">PHAVU_009G199800g</name>
</gene>
<dbReference type="eggNOG" id="ENOG502SJI8">
    <property type="taxonomic scope" value="Eukaryota"/>
</dbReference>
<keyword evidence="7" id="KW-0833">Ubl conjugation pathway</keyword>
<feature type="chain" id="PRO_5004753896" description="RING-type E3 ubiquitin transferase" evidence="11">
    <location>
        <begin position="26"/>
        <end position="1004"/>
    </location>
</feature>
<evidence type="ECO:0000256" key="3">
    <source>
        <dbReference type="ARBA" id="ARBA00004906"/>
    </source>
</evidence>
<evidence type="ECO:0000256" key="6">
    <source>
        <dbReference type="ARBA" id="ARBA00022692"/>
    </source>
</evidence>
<evidence type="ECO:0000313" key="14">
    <source>
        <dbReference type="EMBL" id="ESW10325.1"/>
    </source>
</evidence>
<feature type="domain" description="DUF2921" evidence="13">
    <location>
        <begin position="46"/>
        <end position="256"/>
    </location>
</feature>
<dbReference type="OMA" id="YLIGCRM"/>
<feature type="transmembrane region" description="Helical" evidence="10">
    <location>
        <begin position="805"/>
        <end position="822"/>
    </location>
</feature>
<dbReference type="EC" id="2.3.2.27" evidence="4"/>
<feature type="transmembrane region" description="Helical" evidence="10">
    <location>
        <begin position="967"/>
        <end position="990"/>
    </location>
</feature>
<name>V7AYE5_PHAVU</name>
<evidence type="ECO:0000256" key="8">
    <source>
        <dbReference type="ARBA" id="ARBA00022989"/>
    </source>
</evidence>
<evidence type="ECO:0000259" key="13">
    <source>
        <dbReference type="Pfam" id="PF25333"/>
    </source>
</evidence>
<keyword evidence="9 10" id="KW-0472">Membrane</keyword>
<dbReference type="InterPro" id="IPR057425">
    <property type="entry name" value="DUF2921_N"/>
</dbReference>
<comment type="catalytic activity">
    <reaction evidence="1">
        <text>S-ubiquitinyl-[E2 ubiquitin-conjugating enzyme]-L-cysteine + [acceptor protein]-L-lysine = [E2 ubiquitin-conjugating enzyme]-L-cysteine + N(6)-ubiquitinyl-[acceptor protein]-L-lysine.</text>
        <dbReference type="EC" id="2.3.2.27"/>
    </reaction>
</comment>
<feature type="domain" description="SWEET-like" evidence="12">
    <location>
        <begin position="713"/>
        <end position="1000"/>
    </location>
</feature>
<evidence type="ECO:0000256" key="4">
    <source>
        <dbReference type="ARBA" id="ARBA00012483"/>
    </source>
</evidence>
<dbReference type="GO" id="GO:0061630">
    <property type="term" value="F:ubiquitin protein ligase activity"/>
    <property type="evidence" value="ECO:0007669"/>
    <property type="project" value="UniProtKB-EC"/>
</dbReference>
<feature type="signal peptide" evidence="11">
    <location>
        <begin position="1"/>
        <end position="25"/>
    </location>
</feature>
<evidence type="ECO:0000256" key="11">
    <source>
        <dbReference type="SAM" id="SignalP"/>
    </source>
</evidence>
<keyword evidence="11" id="KW-0732">Signal</keyword>
<dbReference type="Gramene" id="ESW10325">
    <property type="protein sequence ID" value="ESW10325"/>
    <property type="gene ID" value="PHAVU_009G199800g"/>
</dbReference>
<evidence type="ECO:0000256" key="9">
    <source>
        <dbReference type="ARBA" id="ARBA00023136"/>
    </source>
</evidence>
<keyword evidence="6 10" id="KW-0812">Transmembrane</keyword>
<evidence type="ECO:0000259" key="12">
    <source>
        <dbReference type="Pfam" id="PF11145"/>
    </source>
</evidence>
<keyword evidence="8 10" id="KW-1133">Transmembrane helix</keyword>
<feature type="transmembrane region" description="Helical" evidence="10">
    <location>
        <begin position="892"/>
        <end position="909"/>
    </location>
</feature>
<evidence type="ECO:0000256" key="1">
    <source>
        <dbReference type="ARBA" id="ARBA00000900"/>
    </source>
</evidence>
<keyword evidence="5" id="KW-0808">Transferase</keyword>
<feature type="domain" description="DUF2921" evidence="13">
    <location>
        <begin position="503"/>
        <end position="698"/>
    </location>
</feature>
<organism evidence="14 15">
    <name type="scientific">Phaseolus vulgaris</name>
    <name type="common">Kidney bean</name>
    <name type="synonym">French bean</name>
    <dbReference type="NCBI Taxonomy" id="3885"/>
    <lineage>
        <taxon>Eukaryota</taxon>
        <taxon>Viridiplantae</taxon>
        <taxon>Streptophyta</taxon>
        <taxon>Embryophyta</taxon>
        <taxon>Tracheophyta</taxon>
        <taxon>Spermatophyta</taxon>
        <taxon>Magnoliopsida</taxon>
        <taxon>eudicotyledons</taxon>
        <taxon>Gunneridae</taxon>
        <taxon>Pentapetalae</taxon>
        <taxon>rosids</taxon>
        <taxon>fabids</taxon>
        <taxon>Fabales</taxon>
        <taxon>Fabaceae</taxon>
        <taxon>Papilionoideae</taxon>
        <taxon>50 kb inversion clade</taxon>
        <taxon>NPAAA clade</taxon>
        <taxon>indigoferoid/millettioid clade</taxon>
        <taxon>Phaseoleae</taxon>
        <taxon>Phaseolus</taxon>
    </lineage>
</organism>
<accession>V7AYE5</accession>
<evidence type="ECO:0000313" key="15">
    <source>
        <dbReference type="Proteomes" id="UP000000226"/>
    </source>
</evidence>
<protein>
    <recommendedName>
        <fullName evidence="4">RING-type E3 ubiquitin transferase</fullName>
        <ecNumber evidence="4">2.3.2.27</ecNumber>
    </recommendedName>
</protein>
<dbReference type="Pfam" id="PF11145">
    <property type="entry name" value="DUF2921"/>
    <property type="match status" value="1"/>
</dbReference>
<dbReference type="STRING" id="3885.V7AYE5"/>
<dbReference type="GO" id="GO:0012505">
    <property type="term" value="C:endomembrane system"/>
    <property type="evidence" value="ECO:0007669"/>
    <property type="project" value="UniProtKB-SubCell"/>
</dbReference>
<sequence length="1004" mass="114763">MMAESASLSLYTLFQLLMLLSQSTAYKNFGVESSIVYRYNRVAEIEKHCNPYVTSSYQSVPDDNRDYTLQTELSFGNGDWNQENGGFPLMPFDESDLQSPHGADRLQLASFKMEDINIVHHKENASVNVGGILSIGISRNTTIYPSVYYPPPYFTMMPGFSILTVVLEGVYFESGGDRLLCLLGNAALPISEPHVEYWDISNSHWSGYSNQSRLFQDDQILLLLRYPQKFNLTSRAIKGEIRSLNKHGTLNYFDNVHISSQLNRYSNYQFSPESMPRSCDDNNKHFFQEEWEEYGVLTFSGCEFCKTLESISEPFNVIPNYKLSKLSPLQPGKEFGMAHWRLNHEDFRLVFQHVICVEETNNRSIKNARISATLRVFPASIPEDTARERTGLSNLTLLAEGTWDSSSGKLCMIGCPGEVISVSEECNYQIFLYFPRVYSIKQRSLILGSISRIGNETNMFFPLLINYVPRPVFLHRSIGPCGSYLSYNYSVVQLATSMRRKNQPSKFTLLKHLSFLKYPALEDEQDVLAQLLFLSKNLNIEAYTICKHCLDKHSSRVFIHMEVFSLGSLFSPYVPRLSKNDGRRKPTGTEKFTTAEILDISLHLIFNERSSVFPIKQYKHLSPLFLEGVYDPLAGQMYLIGCRMVSNVSTNVELGIDCLIDVKVQYPPLTGRWLKNPSVEMTISSQRPKNDPLHFNAIAFQTDIIPYLKHYDDAAFRKRFERVLRILISCALAGIVFSQLSYMNRNVASIPHMSLVMVAEQILGFGAELLRDTEILLESKESSAYREFSHDAHGYYEHILNPLEIITRLMILVALLLTIRLYKKVSKAKKRINVYGSNKEKRLPQNRNAVLLILKVHTVVSLVLTCILRIEFFLGNNLRSLDWIDFVVMPDVLIQQVLMHALWAQNLFLVPQALKKSVWQSKVKPLRKMYYVGLTLLRLILYSYDYIRDPVLVPYSDNGDFNRTTSNFFSIYGIAGATVPIIMVLVASVVHIQQSCSTRKSLCQ</sequence>
<comment type="pathway">
    <text evidence="3">Protein modification; protein ubiquitination.</text>
</comment>
<keyword evidence="15" id="KW-1185">Reference proteome</keyword>